<evidence type="ECO:0000313" key="1">
    <source>
        <dbReference type="EMBL" id="KAF3956565.1"/>
    </source>
</evidence>
<organism evidence="1 2">
    <name type="scientific">Castanea mollissima</name>
    <name type="common">Chinese chestnut</name>
    <dbReference type="NCBI Taxonomy" id="60419"/>
    <lineage>
        <taxon>Eukaryota</taxon>
        <taxon>Viridiplantae</taxon>
        <taxon>Streptophyta</taxon>
        <taxon>Embryophyta</taxon>
        <taxon>Tracheophyta</taxon>
        <taxon>Spermatophyta</taxon>
        <taxon>Magnoliopsida</taxon>
        <taxon>eudicotyledons</taxon>
        <taxon>Gunneridae</taxon>
        <taxon>Pentapetalae</taxon>
        <taxon>rosids</taxon>
        <taxon>fabids</taxon>
        <taxon>Fagales</taxon>
        <taxon>Fagaceae</taxon>
        <taxon>Castanea</taxon>
    </lineage>
</organism>
<sequence length="202" mass="23610">MERLLEIDGAIEFFLMIASMNVNWEGCSTDIVGDRLIAVAAIVNRKFGTDLNCFDIKFTWNKLRALWETWVRVGIFVPLKGIHFTTGEINLDDFAWNQLVRIVPDAEIFRRKKMISPNMVCTVFNRTPPSLAPEPRLKRLKPSEDKEEDWNACIALANSIDQLRLFETLFKDREILRCFNLLPNKTLKYEYFVMQYNLRVSP</sequence>
<dbReference type="EMBL" id="JRKL02003048">
    <property type="protein sequence ID" value="KAF3956565.1"/>
    <property type="molecule type" value="Genomic_DNA"/>
</dbReference>
<dbReference type="OrthoDB" id="10371976at2759"/>
<dbReference type="Proteomes" id="UP000737018">
    <property type="component" value="Unassembled WGS sequence"/>
</dbReference>
<keyword evidence="2" id="KW-1185">Reference proteome</keyword>
<gene>
    <name evidence="1" type="ORF">CMV_018316</name>
</gene>
<dbReference type="AlphaFoldDB" id="A0A8J4QND6"/>
<reference evidence="1" key="1">
    <citation type="submission" date="2020-03" db="EMBL/GenBank/DDBJ databases">
        <title>Castanea mollissima Vanexum genome sequencing.</title>
        <authorList>
            <person name="Staton M."/>
        </authorList>
    </citation>
    <scope>NUCLEOTIDE SEQUENCE</scope>
    <source>
        <tissue evidence="1">Leaf</tissue>
    </source>
</reference>
<proteinExistence type="predicted"/>
<comment type="caution">
    <text evidence="1">The sequence shown here is derived from an EMBL/GenBank/DDBJ whole genome shotgun (WGS) entry which is preliminary data.</text>
</comment>
<protein>
    <submittedName>
        <fullName evidence="1">Uncharacterized protein</fullName>
    </submittedName>
</protein>
<name>A0A8J4QND6_9ROSI</name>
<accession>A0A8J4QND6</accession>
<evidence type="ECO:0000313" key="2">
    <source>
        <dbReference type="Proteomes" id="UP000737018"/>
    </source>
</evidence>